<dbReference type="SUPFAM" id="SSF47113">
    <property type="entry name" value="Histone-fold"/>
    <property type="match status" value="1"/>
</dbReference>
<dbReference type="GO" id="GO:0046982">
    <property type="term" value="F:protein heterodimerization activity"/>
    <property type="evidence" value="ECO:0007669"/>
    <property type="project" value="InterPro"/>
</dbReference>
<dbReference type="GO" id="GO:0016251">
    <property type="term" value="F:RNA polymerase II general transcription initiation factor activity"/>
    <property type="evidence" value="ECO:0007669"/>
    <property type="project" value="TreeGrafter"/>
</dbReference>
<comment type="similarity">
    <text evidence="2">Belongs to the TAF9 family.</text>
</comment>
<evidence type="ECO:0000256" key="5">
    <source>
        <dbReference type="ARBA" id="ARBA00023242"/>
    </source>
</evidence>
<feature type="compositionally biased region" description="Low complexity" evidence="6">
    <location>
        <begin position="199"/>
        <end position="209"/>
    </location>
</feature>
<dbReference type="EMBL" id="OU963862">
    <property type="protein sequence ID" value="CAH0380759.1"/>
    <property type="molecule type" value="Genomic_DNA"/>
</dbReference>
<evidence type="ECO:0008006" key="9">
    <source>
        <dbReference type="Google" id="ProtNLM"/>
    </source>
</evidence>
<dbReference type="GO" id="GO:0000124">
    <property type="term" value="C:SAGA complex"/>
    <property type="evidence" value="ECO:0007669"/>
    <property type="project" value="TreeGrafter"/>
</dbReference>
<evidence type="ECO:0000313" key="8">
    <source>
        <dbReference type="Proteomes" id="UP001152759"/>
    </source>
</evidence>
<evidence type="ECO:0000256" key="1">
    <source>
        <dbReference type="ARBA" id="ARBA00004123"/>
    </source>
</evidence>
<dbReference type="InterPro" id="IPR051431">
    <property type="entry name" value="TFIID_subunit_9"/>
</dbReference>
<name>A0A9N9ZZ95_BEMTA</name>
<keyword evidence="8" id="KW-1185">Reference proteome</keyword>
<evidence type="ECO:0000256" key="3">
    <source>
        <dbReference type="ARBA" id="ARBA00023015"/>
    </source>
</evidence>
<evidence type="ECO:0000256" key="2">
    <source>
        <dbReference type="ARBA" id="ARBA00007646"/>
    </source>
</evidence>
<keyword evidence="4" id="KW-0804">Transcription</keyword>
<feature type="region of interest" description="Disordered" evidence="6">
    <location>
        <begin position="191"/>
        <end position="214"/>
    </location>
</feature>
<dbReference type="PANTHER" id="PTHR48068:SF4">
    <property type="entry name" value="TATA-BOX BINDING PROTEIN ASSOCIATED FACTOR 9"/>
    <property type="match status" value="1"/>
</dbReference>
<dbReference type="InterPro" id="IPR009072">
    <property type="entry name" value="Histone-fold"/>
</dbReference>
<dbReference type="CDD" id="cd07979">
    <property type="entry name" value="HFD_TAF9"/>
    <property type="match status" value="1"/>
</dbReference>
<organism evidence="7 8">
    <name type="scientific">Bemisia tabaci</name>
    <name type="common">Sweetpotato whitefly</name>
    <name type="synonym">Aleurodes tabaci</name>
    <dbReference type="NCBI Taxonomy" id="7038"/>
    <lineage>
        <taxon>Eukaryota</taxon>
        <taxon>Metazoa</taxon>
        <taxon>Ecdysozoa</taxon>
        <taxon>Arthropoda</taxon>
        <taxon>Hexapoda</taxon>
        <taxon>Insecta</taxon>
        <taxon>Pterygota</taxon>
        <taxon>Neoptera</taxon>
        <taxon>Paraneoptera</taxon>
        <taxon>Hemiptera</taxon>
        <taxon>Sternorrhyncha</taxon>
        <taxon>Aleyrodoidea</taxon>
        <taxon>Aleyrodidae</taxon>
        <taxon>Aleyrodinae</taxon>
        <taxon>Bemisia</taxon>
    </lineage>
</organism>
<evidence type="ECO:0000256" key="4">
    <source>
        <dbReference type="ARBA" id="ARBA00023163"/>
    </source>
</evidence>
<dbReference type="GO" id="GO:0005669">
    <property type="term" value="C:transcription factor TFIID complex"/>
    <property type="evidence" value="ECO:0007669"/>
    <property type="project" value="TreeGrafter"/>
</dbReference>
<dbReference type="GO" id="GO:0051123">
    <property type="term" value="P:RNA polymerase II preinitiation complex assembly"/>
    <property type="evidence" value="ECO:0007669"/>
    <property type="project" value="TreeGrafter"/>
</dbReference>
<proteinExistence type="inferred from homology"/>
<dbReference type="Gene3D" id="1.10.20.10">
    <property type="entry name" value="Histone, subunit A"/>
    <property type="match status" value="1"/>
</dbReference>
<reference evidence="7" key="1">
    <citation type="submission" date="2021-12" db="EMBL/GenBank/DDBJ databases">
        <authorList>
            <person name="King R."/>
        </authorList>
    </citation>
    <scope>NUCLEOTIDE SEQUENCE</scope>
</reference>
<dbReference type="AlphaFoldDB" id="A0A9N9ZZ95"/>
<gene>
    <name evidence="7" type="ORF">BEMITA_LOCUS475</name>
</gene>
<keyword evidence="5" id="KW-0539">Nucleus</keyword>
<dbReference type="Pfam" id="PF02291">
    <property type="entry name" value="TFIID-31kDa"/>
    <property type="match status" value="1"/>
</dbReference>
<evidence type="ECO:0000256" key="6">
    <source>
        <dbReference type="SAM" id="MobiDB-lite"/>
    </source>
</evidence>
<accession>A0A9N9ZZ95</accession>
<evidence type="ECO:0000313" key="7">
    <source>
        <dbReference type="EMBL" id="CAH0380759.1"/>
    </source>
</evidence>
<feature type="region of interest" description="Disordered" evidence="6">
    <location>
        <begin position="143"/>
        <end position="174"/>
    </location>
</feature>
<keyword evidence="3" id="KW-0805">Transcription regulation</keyword>
<dbReference type="GO" id="GO:0003713">
    <property type="term" value="F:transcription coactivator activity"/>
    <property type="evidence" value="ECO:0007669"/>
    <property type="project" value="TreeGrafter"/>
</dbReference>
<feature type="compositionally biased region" description="Polar residues" evidence="6">
    <location>
        <begin position="145"/>
        <end position="154"/>
    </location>
</feature>
<dbReference type="KEGG" id="btab:109038813"/>
<protein>
    <recommendedName>
        <fullName evidence="9">Transcription initiation factor TFIID subunit 9</fullName>
    </recommendedName>
</protein>
<dbReference type="PANTHER" id="PTHR48068">
    <property type="entry name" value="TAF9 RNA POLYMERASE II, TATA BOX-BINDING PROTEIN (TBP)-ASSOCIATED FACTOR"/>
    <property type="match status" value="1"/>
</dbReference>
<dbReference type="InterPro" id="IPR003162">
    <property type="entry name" value="TFIID-31"/>
</dbReference>
<sequence length="232" mass="25640">MSESCDFNMATSKSLPKDAQVILSIMKELGINDHEPRVINQLLEFTYRYVTGILDDARLYANHARKKALDVEDIKLAIQLKMDRMFTNPPPRDILLEIARVKNSSPLPVIKPHCGVRLPPDRYCLAQCNYKLKSMSAKKPIKPLSTFQSSSSLGKSGARPPQTPIMKKPPQGPTIKIAPKPIVKVASGADELQTLKDPSSSTTSAQGSSEDVVVKMETDEIIETVVVKQEDL</sequence>
<dbReference type="FunFam" id="1.10.20.10:FF:000018">
    <property type="entry name" value="Transcription initiation factor TFIID subunit 9"/>
    <property type="match status" value="1"/>
</dbReference>
<dbReference type="Proteomes" id="UP001152759">
    <property type="component" value="Chromosome 1"/>
</dbReference>
<comment type="subcellular location">
    <subcellularLocation>
        <location evidence="1">Nucleus</location>
    </subcellularLocation>
</comment>